<name>A0A167S4Y7_CORFA</name>
<dbReference type="OrthoDB" id="3473305at2759"/>
<evidence type="ECO:0000313" key="1">
    <source>
        <dbReference type="EMBL" id="OAA59253.1"/>
    </source>
</evidence>
<organism evidence="1 2">
    <name type="scientific">Cordyceps fumosorosea (strain ARSEF 2679)</name>
    <name type="common">Isaria fumosorosea</name>
    <dbReference type="NCBI Taxonomy" id="1081104"/>
    <lineage>
        <taxon>Eukaryota</taxon>
        <taxon>Fungi</taxon>
        <taxon>Dikarya</taxon>
        <taxon>Ascomycota</taxon>
        <taxon>Pezizomycotina</taxon>
        <taxon>Sordariomycetes</taxon>
        <taxon>Hypocreomycetidae</taxon>
        <taxon>Hypocreales</taxon>
        <taxon>Cordycipitaceae</taxon>
        <taxon>Cordyceps</taxon>
    </lineage>
</organism>
<sequence length="130" mass="14558">MHVCREARYAVQDRVRFRASHAAGCPTPFRCFWPELDVVYLGSQGIYLMHLFVWPDSRVFDSSSLEPSRERDELLRRLLQTLLRTRPFAAAAVPGHAVMIKEVFSAVVGGPAAAAGPGLGCVMWCRRPRS</sequence>
<dbReference type="RefSeq" id="XP_018702769.1">
    <property type="nucleotide sequence ID" value="XM_018849792.1"/>
</dbReference>
<accession>A0A167S4Y7</accession>
<proteinExistence type="predicted"/>
<protein>
    <submittedName>
        <fullName evidence="1">Uncharacterized protein</fullName>
    </submittedName>
</protein>
<dbReference type="GeneID" id="30022480"/>
<keyword evidence="2" id="KW-1185">Reference proteome</keyword>
<dbReference type="EMBL" id="AZHB01000016">
    <property type="protein sequence ID" value="OAA59253.1"/>
    <property type="molecule type" value="Genomic_DNA"/>
</dbReference>
<evidence type="ECO:0000313" key="2">
    <source>
        <dbReference type="Proteomes" id="UP000076744"/>
    </source>
</evidence>
<comment type="caution">
    <text evidence="1">The sequence shown here is derived from an EMBL/GenBank/DDBJ whole genome shotgun (WGS) entry which is preliminary data.</text>
</comment>
<dbReference type="AlphaFoldDB" id="A0A167S4Y7"/>
<gene>
    <name evidence="1" type="ORF">ISF_06188</name>
</gene>
<reference evidence="1 2" key="1">
    <citation type="journal article" date="2016" name="Genome Biol. Evol.">
        <title>Divergent and convergent evolution of fungal pathogenicity.</title>
        <authorList>
            <person name="Shang Y."/>
            <person name="Xiao G."/>
            <person name="Zheng P."/>
            <person name="Cen K."/>
            <person name="Zhan S."/>
            <person name="Wang C."/>
        </authorList>
    </citation>
    <scope>NUCLEOTIDE SEQUENCE [LARGE SCALE GENOMIC DNA]</scope>
    <source>
        <strain evidence="1 2">ARSEF 2679</strain>
    </source>
</reference>
<dbReference type="Proteomes" id="UP000076744">
    <property type="component" value="Unassembled WGS sequence"/>
</dbReference>